<evidence type="ECO:0000313" key="3">
    <source>
        <dbReference type="Proteomes" id="UP000290204"/>
    </source>
</evidence>
<reference evidence="2 3" key="1">
    <citation type="submission" date="2019-01" db="EMBL/GenBank/DDBJ databases">
        <title>Lacibacter sp. strain TTM-7.</title>
        <authorList>
            <person name="Chen W.-M."/>
        </authorList>
    </citation>
    <scope>NUCLEOTIDE SEQUENCE [LARGE SCALE GENOMIC DNA]</scope>
    <source>
        <strain evidence="2 3">TTM-7</strain>
    </source>
</reference>
<sequence length="68" mass="7402">MKNKTGIMIGFIAGAAGFLLLFKFIFLDRIPPEDEVAPGLVVLAAIFNGLLFAFIGSWLQGYLGKKKI</sequence>
<evidence type="ECO:0000256" key="1">
    <source>
        <dbReference type="SAM" id="Phobius"/>
    </source>
</evidence>
<protein>
    <submittedName>
        <fullName evidence="2">Uncharacterized protein</fullName>
    </submittedName>
</protein>
<feature type="transmembrane region" description="Helical" evidence="1">
    <location>
        <begin position="7"/>
        <end position="27"/>
    </location>
</feature>
<evidence type="ECO:0000313" key="2">
    <source>
        <dbReference type="EMBL" id="RXK58963.1"/>
    </source>
</evidence>
<organism evidence="2 3">
    <name type="scientific">Lacibacter luteus</name>
    <dbReference type="NCBI Taxonomy" id="2508719"/>
    <lineage>
        <taxon>Bacteria</taxon>
        <taxon>Pseudomonadati</taxon>
        <taxon>Bacteroidota</taxon>
        <taxon>Chitinophagia</taxon>
        <taxon>Chitinophagales</taxon>
        <taxon>Chitinophagaceae</taxon>
        <taxon>Lacibacter</taxon>
    </lineage>
</organism>
<dbReference type="RefSeq" id="WP_129132019.1">
    <property type="nucleotide sequence ID" value="NZ_SDHW01000005.1"/>
</dbReference>
<keyword evidence="1" id="KW-1133">Transmembrane helix</keyword>
<keyword evidence="1" id="KW-0812">Transmembrane</keyword>
<dbReference type="EMBL" id="SDHW01000005">
    <property type="protein sequence ID" value="RXK58963.1"/>
    <property type="molecule type" value="Genomic_DNA"/>
</dbReference>
<name>A0A4Q1CG06_9BACT</name>
<keyword evidence="3" id="KW-1185">Reference proteome</keyword>
<feature type="transmembrane region" description="Helical" evidence="1">
    <location>
        <begin position="39"/>
        <end position="59"/>
    </location>
</feature>
<keyword evidence="1" id="KW-0472">Membrane</keyword>
<dbReference type="Proteomes" id="UP000290204">
    <property type="component" value="Unassembled WGS sequence"/>
</dbReference>
<accession>A0A4Q1CG06</accession>
<comment type="caution">
    <text evidence="2">The sequence shown here is derived from an EMBL/GenBank/DDBJ whole genome shotgun (WGS) entry which is preliminary data.</text>
</comment>
<proteinExistence type="predicted"/>
<gene>
    <name evidence="2" type="ORF">ESA94_16395</name>
</gene>
<dbReference type="OrthoDB" id="771952at2"/>
<dbReference type="AlphaFoldDB" id="A0A4Q1CG06"/>